<dbReference type="Proteomes" id="UP000434580">
    <property type="component" value="Unassembled WGS sequence"/>
</dbReference>
<reference evidence="2 4" key="1">
    <citation type="submission" date="2019-11" db="EMBL/GenBank/DDBJ databases">
        <authorList>
            <person name="Holert J."/>
        </authorList>
    </citation>
    <scope>NUCLEOTIDE SEQUENCE [LARGE SCALE GENOMIC DNA]</scope>
    <source>
        <strain evidence="2">BC5_2</strain>
    </source>
</reference>
<evidence type="ECO:0000256" key="1">
    <source>
        <dbReference type="SAM" id="MobiDB-lite"/>
    </source>
</evidence>
<protein>
    <submittedName>
        <fullName evidence="2">Uncharacterized protein</fullName>
    </submittedName>
</protein>
<dbReference type="EMBL" id="CACSII010000005">
    <property type="protein sequence ID" value="CAA0097433.1"/>
    <property type="molecule type" value="Genomic_DNA"/>
</dbReference>
<name>A0A5S9P2Z0_9GAMM</name>
<dbReference type="AlphaFoldDB" id="A0A5S9P2Z0"/>
<evidence type="ECO:0000313" key="2">
    <source>
        <dbReference type="EMBL" id="CAA0097433.1"/>
    </source>
</evidence>
<gene>
    <name evidence="3" type="ORF">DPBNPPHM_02110</name>
    <name evidence="2" type="ORF">DPBNPPHM_03530</name>
</gene>
<sequence>MKHAFWALTLIAGITACSNNSDSDGNSDDDTGSPALLNAD</sequence>
<evidence type="ECO:0000313" key="4">
    <source>
        <dbReference type="Proteomes" id="UP000434580"/>
    </source>
</evidence>
<dbReference type="PROSITE" id="PS51257">
    <property type="entry name" value="PROKAR_LIPOPROTEIN"/>
    <property type="match status" value="1"/>
</dbReference>
<organism evidence="2 4">
    <name type="scientific">BD1-7 clade bacterium</name>
    <dbReference type="NCBI Taxonomy" id="2029982"/>
    <lineage>
        <taxon>Bacteria</taxon>
        <taxon>Pseudomonadati</taxon>
        <taxon>Pseudomonadota</taxon>
        <taxon>Gammaproteobacteria</taxon>
        <taxon>Cellvibrionales</taxon>
        <taxon>Spongiibacteraceae</taxon>
        <taxon>BD1-7 clade</taxon>
    </lineage>
</organism>
<accession>A0A5S9P2Z0</accession>
<evidence type="ECO:0000313" key="3">
    <source>
        <dbReference type="EMBL" id="CAA0116637.1"/>
    </source>
</evidence>
<proteinExistence type="predicted"/>
<feature type="region of interest" description="Disordered" evidence="1">
    <location>
        <begin position="19"/>
        <end position="40"/>
    </location>
</feature>
<dbReference type="EMBL" id="CACSII010000018">
    <property type="protein sequence ID" value="CAA0116637.1"/>
    <property type="molecule type" value="Genomic_DNA"/>
</dbReference>